<accession>A0A5C1AKT2</accession>
<dbReference type="EMBL" id="CP042425">
    <property type="protein sequence ID" value="QEL19821.1"/>
    <property type="molecule type" value="Genomic_DNA"/>
</dbReference>
<evidence type="ECO:0000313" key="1">
    <source>
        <dbReference type="EMBL" id="QEL19821.1"/>
    </source>
</evidence>
<proteinExistence type="predicted"/>
<name>A0A5C1AKT2_9BACT</name>
<evidence type="ECO:0000313" key="2">
    <source>
        <dbReference type="Proteomes" id="UP000324974"/>
    </source>
</evidence>
<dbReference type="Proteomes" id="UP000324974">
    <property type="component" value="Chromosome"/>
</dbReference>
<dbReference type="AlphaFoldDB" id="A0A5C1AKT2"/>
<organism evidence="1 2">
    <name type="scientific">Limnoglobus roseus</name>
    <dbReference type="NCBI Taxonomy" id="2598579"/>
    <lineage>
        <taxon>Bacteria</taxon>
        <taxon>Pseudomonadati</taxon>
        <taxon>Planctomycetota</taxon>
        <taxon>Planctomycetia</taxon>
        <taxon>Gemmatales</taxon>
        <taxon>Gemmataceae</taxon>
        <taxon>Limnoglobus</taxon>
    </lineage>
</organism>
<reference evidence="2" key="1">
    <citation type="submission" date="2019-08" db="EMBL/GenBank/DDBJ databases">
        <title>Limnoglobus roseus gen. nov., sp. nov., a novel freshwater planctomycete with a giant genome from the family Gemmataceae.</title>
        <authorList>
            <person name="Kulichevskaya I.S."/>
            <person name="Naumoff D.G."/>
            <person name="Miroshnikov K."/>
            <person name="Ivanova A."/>
            <person name="Philippov D.A."/>
            <person name="Hakobyan A."/>
            <person name="Rijpstra I.C."/>
            <person name="Sinninghe Damste J.S."/>
            <person name="Liesack W."/>
            <person name="Dedysh S.N."/>
        </authorList>
    </citation>
    <scope>NUCLEOTIDE SEQUENCE [LARGE SCALE GENOMIC DNA]</scope>
    <source>
        <strain evidence="2">PX52</strain>
    </source>
</reference>
<sequence>MTTLLLAAALAVAYPPADIDFAAPAAKLARYDGCKVRVTFKVAVPAWEMLGVTVLGAKDVDEFSRAAYVPTCISDKGDTVTVVGTLRYVHRPAKGRFKAWNEIAIVAEGLNLAP</sequence>
<keyword evidence="2" id="KW-1185">Reference proteome</keyword>
<dbReference type="KEGG" id="lrs:PX52LOC_06902"/>
<protein>
    <submittedName>
        <fullName evidence="1">Uncharacterized protein</fullName>
    </submittedName>
</protein>
<gene>
    <name evidence="1" type="ORF">PX52LOC_06902</name>
</gene>